<dbReference type="Proteomes" id="UP001217089">
    <property type="component" value="Unassembled WGS sequence"/>
</dbReference>
<comment type="subcellular location">
    <subcellularLocation>
        <location evidence="1">Endoplasmic reticulum</location>
    </subcellularLocation>
</comment>
<comment type="caution">
    <text evidence="8">The sequence shown here is derived from an EMBL/GenBank/DDBJ whole genome shotgun (WGS) entry which is preliminary data.</text>
</comment>
<keyword evidence="3 6" id="KW-0732">Signal</keyword>
<gene>
    <name evidence="8" type="ORF">KUTeg_003459</name>
</gene>
<reference evidence="8 9" key="1">
    <citation type="submission" date="2022-12" db="EMBL/GenBank/DDBJ databases">
        <title>Chromosome-level genome of Tegillarca granosa.</title>
        <authorList>
            <person name="Kim J."/>
        </authorList>
    </citation>
    <scope>NUCLEOTIDE SEQUENCE [LARGE SCALE GENOMIC DNA]</scope>
    <source>
        <strain evidence="8">Teg-2019</strain>
        <tissue evidence="8">Adductor muscle</tissue>
    </source>
</reference>
<dbReference type="InterPro" id="IPR001747">
    <property type="entry name" value="Vitellogenin_N"/>
</dbReference>
<evidence type="ECO:0000313" key="9">
    <source>
        <dbReference type="Proteomes" id="UP001217089"/>
    </source>
</evidence>
<dbReference type="Gene3D" id="2.30.230.10">
    <property type="entry name" value="Lipovitellin, beta-sheet shell regions, chain A"/>
    <property type="match status" value="1"/>
</dbReference>
<keyword evidence="2" id="KW-0813">Transport</keyword>
<keyword evidence="9" id="KW-1185">Reference proteome</keyword>
<dbReference type="PANTHER" id="PTHR13024:SF0">
    <property type="entry name" value="MICROSOMAL TRIACYLGLYCEROL TRANSFER PROTEIN"/>
    <property type="match status" value="1"/>
</dbReference>
<dbReference type="SMART" id="SM00638">
    <property type="entry name" value="LPD_N"/>
    <property type="match status" value="1"/>
</dbReference>
<feature type="chain" id="PRO_5045831662" description="Vitellogenin domain-containing protein" evidence="6">
    <location>
        <begin position="28"/>
        <end position="889"/>
    </location>
</feature>
<feature type="signal peptide" evidence="6">
    <location>
        <begin position="1"/>
        <end position="27"/>
    </location>
</feature>
<dbReference type="Gene3D" id="1.25.10.20">
    <property type="entry name" value="Vitellinogen, superhelical"/>
    <property type="match status" value="1"/>
</dbReference>
<dbReference type="SUPFAM" id="SSF56968">
    <property type="entry name" value="Lipovitellin-phosvitin complex, beta-sheet shell regions"/>
    <property type="match status" value="1"/>
</dbReference>
<organism evidence="8 9">
    <name type="scientific">Tegillarca granosa</name>
    <name type="common">Malaysian cockle</name>
    <name type="synonym">Anadara granosa</name>
    <dbReference type="NCBI Taxonomy" id="220873"/>
    <lineage>
        <taxon>Eukaryota</taxon>
        <taxon>Metazoa</taxon>
        <taxon>Spiralia</taxon>
        <taxon>Lophotrochozoa</taxon>
        <taxon>Mollusca</taxon>
        <taxon>Bivalvia</taxon>
        <taxon>Autobranchia</taxon>
        <taxon>Pteriomorphia</taxon>
        <taxon>Arcoida</taxon>
        <taxon>Arcoidea</taxon>
        <taxon>Arcidae</taxon>
        <taxon>Tegillarca</taxon>
    </lineage>
</organism>
<evidence type="ECO:0000256" key="1">
    <source>
        <dbReference type="ARBA" id="ARBA00004240"/>
    </source>
</evidence>
<protein>
    <recommendedName>
        <fullName evidence="7">Vitellogenin domain-containing protein</fullName>
    </recommendedName>
</protein>
<comment type="caution">
    <text evidence="5">Lacks conserved residue(s) required for the propagation of feature annotation.</text>
</comment>
<dbReference type="InterPro" id="IPR039988">
    <property type="entry name" value="MTTP"/>
</dbReference>
<evidence type="ECO:0000256" key="5">
    <source>
        <dbReference type="PROSITE-ProRule" id="PRU00557"/>
    </source>
</evidence>
<dbReference type="InterPro" id="IPR011030">
    <property type="entry name" value="Lipovitellin_superhlx_dom"/>
</dbReference>
<dbReference type="EMBL" id="JARBDR010000214">
    <property type="protein sequence ID" value="KAJ8318368.1"/>
    <property type="molecule type" value="Genomic_DNA"/>
</dbReference>
<name>A0ABQ9FM83_TEGGR</name>
<sequence length="889" mass="98715">MAASVNSVDLRILIILLLLSFECLSLSYENGKTYKYTYETDILFNELNVERKVDTAKRDVGFTLKAELELTPIFQAGETQLVRIRITSASVASVSRSEIEKNLRALLKFPLYFELSDGIVGKVYDAEAESVFCTNLKKGIISLFQMQETDGERNELDVSGECDVFYSVADNTVTKTKKNCKNLEIAGQHQTANKMFGVTVATSAKFKYQITDGVIQVATGIHSNVAILNLRTSLNSAVTSTQNLKLVSSSEVSNSLTAGSIEKALQSINSDSGYSHSDMLLPSGPEIKHCTENCEKPIDVLVKLKNSLLNEKLATVESGQAFLKMLKTFRNAGKNTIEEVLTDSESYYIVPQLIDVAAATQTPAAHNALKALIAFDNANAIDYPERQLFAQAFSTHPEDYHIQELMTLMEKKVPNEFLRESVVLTLGALVYTFCQQNKENRQHKVITDYKTKVTEEYNACTEENCKCMYLRSMGNAGLPDFLPLLIKAAEESESSAVSITAIKSLRRIPFLSISQQGLSSLQRIFHQNNRLYDTSVRIAASEILLQSNPSAMSLRNIILASLYNQKDFELSTFVLRRLRDIAKDNDNLRSTLATVLADTRINNYNVFSQKGNSSAFSSYLAVTKDTNSTYGLYMENSRSGIMKRSAMNVNLDSKFINQPLLTVGLYAEGLEALIGDDQGSSDQSTDAQEPTAGIYLHLMDVLLRPVEFFRGSSGLMSAVWNAPSEPVSALQGNLLLQDHSQKLHLSNGLIVDLNILGTASIDLSGSISISLWYKNSKSLVKNSGALVVQSTMKLDSTELQAGISYSAESASAIDFSTDVDFYEMPFKMCLQMKRPPVTFRHTVEKYERSRGLKKRYQSKLKRTTTTSAVSYFLNQKNCEQCKIVITDEE</sequence>
<evidence type="ECO:0000259" key="7">
    <source>
        <dbReference type="PROSITE" id="PS51211"/>
    </source>
</evidence>
<dbReference type="InterPro" id="IPR045811">
    <property type="entry name" value="MTP_lip-bd"/>
</dbReference>
<evidence type="ECO:0000313" key="8">
    <source>
        <dbReference type="EMBL" id="KAJ8318368.1"/>
    </source>
</evidence>
<feature type="domain" description="Vitellogenin" evidence="7">
    <location>
        <begin position="28"/>
        <end position="663"/>
    </location>
</feature>
<keyword evidence="4" id="KW-0256">Endoplasmic reticulum</keyword>
<dbReference type="SUPFAM" id="SSF48431">
    <property type="entry name" value="Lipovitellin-phosvitin complex, superhelical domain"/>
    <property type="match status" value="1"/>
</dbReference>
<evidence type="ECO:0000256" key="6">
    <source>
        <dbReference type="SAM" id="SignalP"/>
    </source>
</evidence>
<dbReference type="Pfam" id="PF19444">
    <property type="entry name" value="MTP_lip_bd"/>
    <property type="match status" value="1"/>
</dbReference>
<evidence type="ECO:0000256" key="3">
    <source>
        <dbReference type="ARBA" id="ARBA00022729"/>
    </source>
</evidence>
<accession>A0ABQ9FM83</accession>
<evidence type="ECO:0000256" key="2">
    <source>
        <dbReference type="ARBA" id="ARBA00022448"/>
    </source>
</evidence>
<evidence type="ECO:0000256" key="4">
    <source>
        <dbReference type="ARBA" id="ARBA00022824"/>
    </source>
</evidence>
<dbReference type="PROSITE" id="PS51211">
    <property type="entry name" value="VITELLOGENIN"/>
    <property type="match status" value="1"/>
</dbReference>
<dbReference type="InterPro" id="IPR015816">
    <property type="entry name" value="Vitellinogen_b-sht_N"/>
</dbReference>
<proteinExistence type="predicted"/>
<dbReference type="Pfam" id="PF01347">
    <property type="entry name" value="Vitellogenin_N"/>
    <property type="match status" value="1"/>
</dbReference>
<dbReference type="PANTHER" id="PTHR13024">
    <property type="entry name" value="MICROSOMAL TRIGLYCERIDE TRANSFER PROTEIN, LARGE SUBUNIT"/>
    <property type="match status" value="1"/>
</dbReference>
<dbReference type="InterPro" id="IPR015819">
    <property type="entry name" value="Lipid_transp_b-sht_shell"/>
</dbReference>